<proteinExistence type="predicted"/>
<protein>
    <submittedName>
        <fullName evidence="1">Signal peptide peptidase SppA</fullName>
    </submittedName>
</protein>
<gene>
    <name evidence="1" type="primary">sppA</name>
    <name evidence="1" type="ORF">C4B59_13525</name>
</gene>
<evidence type="ECO:0000313" key="2">
    <source>
        <dbReference type="Proteomes" id="UP000248329"/>
    </source>
</evidence>
<accession>A0AC61KZZ2</accession>
<sequence>MTGQEHTDSAETERSDTDDKSGQIGVSIDDRADRESRIDNGCLDANTSPQPIPTPLSPTPPTPPPHSPPPQTPIPPGAPTPQPKGGSRGFFTYIAIVLSLILIIGVSLAVIFGGVDLHGVYTDKDQVAVIYVQGMMIAGGIPDGFGVSTSESVCKYLRLAADDDNVEAIVLRVNSPGGSLAAAQEIKREIEKAKEKKPVVISMGDVAASAAYHISASSDRIVANPGTITGSIGVIWVFENKSGYYDEEGIDHWVAKSGEFKDMGADWRNLTVDEQAYADEVVMEVFSMFVDDVAAGRNMTREDVLNLSDGRIYTGATAVDLGLVDETGNMYDAIDIAAELGNITGEPTITYMNKPSLSQLLFGGEESIDDISQYIVPGSPGSARSARPSLYELCMLDLADVPVGSHK</sequence>
<comment type="caution">
    <text evidence="1">The sequence shown here is derived from an EMBL/GenBank/DDBJ whole genome shotgun (WGS) entry which is preliminary data.</text>
</comment>
<dbReference type="EMBL" id="PQXF01000038">
    <property type="protein sequence ID" value="PXF58343.1"/>
    <property type="molecule type" value="Genomic_DNA"/>
</dbReference>
<evidence type="ECO:0000313" key="1">
    <source>
        <dbReference type="EMBL" id="PXF58343.1"/>
    </source>
</evidence>
<organism evidence="1 2">
    <name type="scientific">Candidatus Methanogaster sp</name>
    <dbReference type="NCBI Taxonomy" id="3386292"/>
    <lineage>
        <taxon>Archaea</taxon>
        <taxon>Methanobacteriati</taxon>
        <taxon>Methanobacteriota</taxon>
        <taxon>Stenosarchaea group</taxon>
        <taxon>Methanomicrobia</taxon>
        <taxon>Methanosarcinales</taxon>
        <taxon>ANME-2 cluster</taxon>
        <taxon>Candidatus Methanogasteraceae</taxon>
        <taxon>Candidatus Methanogaster</taxon>
    </lineage>
</organism>
<name>A0AC61KZZ2_9EURY</name>
<dbReference type="Proteomes" id="UP000248329">
    <property type="component" value="Unassembled WGS sequence"/>
</dbReference>
<reference evidence="1" key="1">
    <citation type="submission" date="2018-01" db="EMBL/GenBank/DDBJ databases">
        <authorList>
            <person name="Krukenberg V."/>
        </authorList>
    </citation>
    <scope>NUCLEOTIDE SEQUENCE</scope>
    <source>
        <strain evidence="1">E20ANME2</strain>
    </source>
</reference>